<dbReference type="InterPro" id="IPR015421">
    <property type="entry name" value="PyrdxlP-dep_Trfase_major"/>
</dbReference>
<evidence type="ECO:0000313" key="2">
    <source>
        <dbReference type="Proteomes" id="UP000324241"/>
    </source>
</evidence>
<dbReference type="OrthoDB" id="6752799at2759"/>
<dbReference type="GeneID" id="54333509"/>
<dbReference type="Gene3D" id="3.40.640.10">
    <property type="entry name" value="Type I PLP-dependent aspartate aminotransferase-like (Major domain)"/>
    <property type="match status" value="1"/>
</dbReference>
<proteinExistence type="predicted"/>
<protein>
    <submittedName>
        <fullName evidence="1">Uncharacterized protein</fullName>
    </submittedName>
</protein>
<gene>
    <name evidence="1" type="ORF">ATNIH1004_010808</name>
</gene>
<accession>A0A5M9MBH4</accession>
<comment type="caution">
    <text evidence="1">The sequence shown here is derived from an EMBL/GenBank/DDBJ whole genome shotgun (WGS) entry which is preliminary data.</text>
</comment>
<dbReference type="AlphaFoldDB" id="A0A5M9MBH4"/>
<dbReference type="EMBL" id="QUQM01000008">
    <property type="protein sequence ID" value="KAA8641869.1"/>
    <property type="molecule type" value="Genomic_DNA"/>
</dbReference>
<dbReference type="RefSeq" id="XP_033421231.1">
    <property type="nucleotide sequence ID" value="XM_033575376.1"/>
</dbReference>
<sequence length="127" mass="14094">MNICRFSAIQGSGEPLCISASNSGNLDDDAFGIRHFVDDLGLEVGVCLFFAKNMGLYGTIHSNVFRLLADKNKNNGSQTRRMSWMRLSHHVYQQYGVKYTLCSENAAAVRAIRSTGLQGENRIDDSE</sequence>
<dbReference type="Proteomes" id="UP000324241">
    <property type="component" value="Unassembled WGS sequence"/>
</dbReference>
<evidence type="ECO:0000313" key="1">
    <source>
        <dbReference type="EMBL" id="KAA8641869.1"/>
    </source>
</evidence>
<organism evidence="1 2">
    <name type="scientific">Aspergillus tanneri</name>
    <dbReference type="NCBI Taxonomy" id="1220188"/>
    <lineage>
        <taxon>Eukaryota</taxon>
        <taxon>Fungi</taxon>
        <taxon>Dikarya</taxon>
        <taxon>Ascomycota</taxon>
        <taxon>Pezizomycotina</taxon>
        <taxon>Eurotiomycetes</taxon>
        <taxon>Eurotiomycetidae</taxon>
        <taxon>Eurotiales</taxon>
        <taxon>Aspergillaceae</taxon>
        <taxon>Aspergillus</taxon>
        <taxon>Aspergillus subgen. Circumdati</taxon>
    </lineage>
</organism>
<reference evidence="1 2" key="1">
    <citation type="submission" date="2019-08" db="EMBL/GenBank/DDBJ databases">
        <title>The genome sequence of a newly discovered highly antifungal drug resistant Aspergillus species, Aspergillus tanneri NIH 1004.</title>
        <authorList>
            <person name="Mounaud S."/>
            <person name="Singh I."/>
            <person name="Joardar V."/>
            <person name="Pakala S."/>
            <person name="Pakala S."/>
            <person name="Venepally P."/>
            <person name="Chung J.K."/>
            <person name="Losada L."/>
            <person name="Nierman W.C."/>
        </authorList>
    </citation>
    <scope>NUCLEOTIDE SEQUENCE [LARGE SCALE GENOMIC DNA]</scope>
    <source>
        <strain evidence="1 2">NIH1004</strain>
    </source>
</reference>
<name>A0A5M9MBH4_9EURO</name>